<feature type="compositionally biased region" description="Polar residues" evidence="1">
    <location>
        <begin position="63"/>
        <end position="89"/>
    </location>
</feature>
<evidence type="ECO:0000256" key="1">
    <source>
        <dbReference type="SAM" id="MobiDB-lite"/>
    </source>
</evidence>
<reference evidence="2" key="1">
    <citation type="submission" date="2023-07" db="EMBL/GenBank/DDBJ databases">
        <authorList>
            <consortium name="AG Swart"/>
            <person name="Singh M."/>
            <person name="Singh A."/>
            <person name="Seah K."/>
            <person name="Emmerich C."/>
        </authorList>
    </citation>
    <scope>NUCLEOTIDE SEQUENCE</scope>
    <source>
        <strain evidence="2">DP1</strain>
    </source>
</reference>
<dbReference type="EMBL" id="CAMPGE010014583">
    <property type="protein sequence ID" value="CAI2373246.1"/>
    <property type="molecule type" value="Genomic_DNA"/>
</dbReference>
<evidence type="ECO:0000313" key="2">
    <source>
        <dbReference type="EMBL" id="CAI2373246.1"/>
    </source>
</evidence>
<sequence>MASLEHSADFDLFASFSESLLKKDLSTDTEFLASLLTWNNGHLSTMLYQVVKNIDLEEIMKSEGSSSQRNGQHQVNTQEKSNSGHISTRNTDKASMDSQSSANLDEEESKNGVLPTTKKTLVGTSNSISDISKKSKSKENKPRKRNRRQRMDVVFKTVLRAIRRYYTKIFKTTFPQTRRLSQRPTILTQLNIMKSFVKEVFQLKKDNNELVFFVMGLINNKLFDSCIRAGYVPPKLGKEVTEMFECTYNFKMGKFKNVSSYPSVQQMLANMLKSGVDQIISQEKTMAENPDLYKEAFQQFINAGQ</sequence>
<accession>A0AAD1XIC5</accession>
<feature type="region of interest" description="Disordered" evidence="1">
    <location>
        <begin position="62"/>
        <end position="150"/>
    </location>
</feature>
<proteinExistence type="predicted"/>
<keyword evidence="3" id="KW-1185">Reference proteome</keyword>
<gene>
    <name evidence="2" type="ORF">ECRASSUSDP1_LOCUS14587</name>
</gene>
<organism evidence="2 3">
    <name type="scientific">Euplotes crassus</name>
    <dbReference type="NCBI Taxonomy" id="5936"/>
    <lineage>
        <taxon>Eukaryota</taxon>
        <taxon>Sar</taxon>
        <taxon>Alveolata</taxon>
        <taxon>Ciliophora</taxon>
        <taxon>Intramacronucleata</taxon>
        <taxon>Spirotrichea</taxon>
        <taxon>Hypotrichia</taxon>
        <taxon>Euplotida</taxon>
        <taxon>Euplotidae</taxon>
        <taxon>Moneuplotes</taxon>
    </lineage>
</organism>
<evidence type="ECO:0000313" key="3">
    <source>
        <dbReference type="Proteomes" id="UP001295684"/>
    </source>
</evidence>
<comment type="caution">
    <text evidence="2">The sequence shown here is derived from an EMBL/GenBank/DDBJ whole genome shotgun (WGS) entry which is preliminary data.</text>
</comment>
<protein>
    <submittedName>
        <fullName evidence="2">Uncharacterized protein</fullName>
    </submittedName>
</protein>
<name>A0AAD1XIC5_EUPCR</name>
<dbReference type="Proteomes" id="UP001295684">
    <property type="component" value="Unassembled WGS sequence"/>
</dbReference>
<dbReference type="AlphaFoldDB" id="A0AAD1XIC5"/>
<feature type="compositionally biased region" description="Basic and acidic residues" evidence="1">
    <location>
        <begin position="131"/>
        <end position="140"/>
    </location>
</feature>